<dbReference type="AlphaFoldDB" id="A0A6L2KA94"/>
<comment type="caution">
    <text evidence="2">The sequence shown here is derived from an EMBL/GenBank/DDBJ whole genome shotgun (WGS) entry which is preliminary data.</text>
</comment>
<keyword evidence="1" id="KW-0812">Transmembrane</keyword>
<protein>
    <submittedName>
        <fullName evidence="2">Uncharacterized protein</fullName>
    </submittedName>
</protein>
<gene>
    <name evidence="2" type="ORF">Tci_016802</name>
</gene>
<dbReference type="EMBL" id="BKCJ010001898">
    <property type="protein sequence ID" value="GEU44824.1"/>
    <property type="molecule type" value="Genomic_DNA"/>
</dbReference>
<accession>A0A6L2KA94</accession>
<feature type="transmembrane region" description="Helical" evidence="1">
    <location>
        <begin position="134"/>
        <end position="157"/>
    </location>
</feature>
<organism evidence="2">
    <name type="scientific">Tanacetum cinerariifolium</name>
    <name type="common">Dalmatian daisy</name>
    <name type="synonym">Chrysanthemum cinerariifolium</name>
    <dbReference type="NCBI Taxonomy" id="118510"/>
    <lineage>
        <taxon>Eukaryota</taxon>
        <taxon>Viridiplantae</taxon>
        <taxon>Streptophyta</taxon>
        <taxon>Embryophyta</taxon>
        <taxon>Tracheophyta</taxon>
        <taxon>Spermatophyta</taxon>
        <taxon>Magnoliopsida</taxon>
        <taxon>eudicotyledons</taxon>
        <taxon>Gunneridae</taxon>
        <taxon>Pentapetalae</taxon>
        <taxon>asterids</taxon>
        <taxon>campanulids</taxon>
        <taxon>Asterales</taxon>
        <taxon>Asteraceae</taxon>
        <taxon>Asteroideae</taxon>
        <taxon>Anthemideae</taxon>
        <taxon>Anthemidinae</taxon>
        <taxon>Tanacetum</taxon>
    </lineage>
</organism>
<name>A0A6L2KA94_TANCI</name>
<keyword evidence="1" id="KW-0472">Membrane</keyword>
<evidence type="ECO:0000313" key="2">
    <source>
        <dbReference type="EMBL" id="GEU44824.1"/>
    </source>
</evidence>
<proteinExistence type="predicted"/>
<keyword evidence="1" id="KW-1133">Transmembrane helix</keyword>
<sequence>MEALPNLASRPIKPRRRHRIDRLEAVGDSREAADIIRFWERMQLEDVEKGTPHITRLREYRSIANGLRVVVRRRRHRIDRLEAVGDSREAADIIRFWERMQLEDVEKGTRALLMMRVTEAKIHEKARFGGGSRLFPVSFGVVCMSMGLTSMGILAGITKLCNCCTFSFAASVKELDHVRNNIVAGKFLNFLIDVEMKDGDLMNWLLESMVCQKKHLQLRLLILNKGCCIPTGCSAGVPGVSGVIGSGVTLNVLLISFFYALTWKICVRPFKESISSGNSRGLGTPYFFTNSVQPLHVNTSAFGVKKVTEAVADWSVSNALKMYLLFKQCKV</sequence>
<evidence type="ECO:0000256" key="1">
    <source>
        <dbReference type="SAM" id="Phobius"/>
    </source>
</evidence>
<reference evidence="2" key="1">
    <citation type="journal article" date="2019" name="Sci. Rep.">
        <title>Draft genome of Tanacetum cinerariifolium, the natural source of mosquito coil.</title>
        <authorList>
            <person name="Yamashiro T."/>
            <person name="Shiraishi A."/>
            <person name="Satake H."/>
            <person name="Nakayama K."/>
        </authorList>
    </citation>
    <scope>NUCLEOTIDE SEQUENCE</scope>
</reference>